<evidence type="ECO:0000313" key="3">
    <source>
        <dbReference type="Proteomes" id="UP000254866"/>
    </source>
</evidence>
<gene>
    <name evidence="2" type="ORF">BP5553_08255</name>
</gene>
<dbReference type="OrthoDB" id="428854at2759"/>
<feature type="compositionally biased region" description="Low complexity" evidence="1">
    <location>
        <begin position="30"/>
        <end position="49"/>
    </location>
</feature>
<dbReference type="GeneID" id="43601104"/>
<organism evidence="2 3">
    <name type="scientific">Venustampulla echinocandica</name>
    <dbReference type="NCBI Taxonomy" id="2656787"/>
    <lineage>
        <taxon>Eukaryota</taxon>
        <taxon>Fungi</taxon>
        <taxon>Dikarya</taxon>
        <taxon>Ascomycota</taxon>
        <taxon>Pezizomycotina</taxon>
        <taxon>Leotiomycetes</taxon>
        <taxon>Helotiales</taxon>
        <taxon>Pleuroascaceae</taxon>
        <taxon>Venustampulla</taxon>
    </lineage>
</organism>
<feature type="compositionally biased region" description="Basic and acidic residues" evidence="1">
    <location>
        <begin position="156"/>
        <end position="165"/>
    </location>
</feature>
<protein>
    <submittedName>
        <fullName evidence="2">Uncharacterized protein</fullName>
    </submittedName>
</protein>
<sequence>MSAEPVSSNPFRRKGPSISTSSFPGPGPVSTSIPTSTIFTSTSTSTSTSDSAHAAYQHLQTDPSLGTPNSIPEVIGPPKKATKKVRVQSPPPSSPSLRDSASTIGEDTFPIAHRPPISIPGDEADPFDTISPDVSDDEAITWPTKAPPNPFQKTLESMERPEREGSAVPVPSVASPGRASLDVEAFKRLLMTGNAGLGTSAPSPPALAPAAHHSLGDGYSSTDTSSISRQSIFEAIQEPQPESPRTSHEISEPDDYRRGLVSDSQSVTSGRKKPHPPSSRHGKLITVELRDDAPANTLNSPLPPTSTTRKDTNNSSLHSNPSQSDLNKPLPLAPNRASHESDRESIFDREAAGKIPESTSPFPPIKRKIPPAPPISRRHSHRIPDSNLARSNSVRLSPKVEERDNEIDAVSETGRPRSNSAKAPPPPPSRRPAVTQNSSHHSPLSSPSTVSLPAPPPARGTSRQSSSGRPVSVLSLDMTTNNKRASVAPPPPPRSRHGRSSLDAPSPGESRRLSGEQSRQSIDSNQHDPEVSSPPQAKGVEGLPGGHDILADLSALQREIDALRSQSEKERVT</sequence>
<dbReference type="RefSeq" id="XP_031867169.1">
    <property type="nucleotide sequence ID" value="XM_032016878.1"/>
</dbReference>
<reference evidence="2 3" key="1">
    <citation type="journal article" date="2018" name="IMA Fungus">
        <title>IMA Genome-F 9: Draft genome sequence of Annulohypoxylon stygium, Aspergillus mulundensis, Berkeleyomyces basicola (syn. Thielaviopsis basicola), Ceratocystis smalleyi, two Cercospora beticola strains, Coleophoma cylindrospora, Fusarium fracticaudum, Phialophora cf. hyalina, and Morchella septimelata.</title>
        <authorList>
            <person name="Wingfield B.D."/>
            <person name="Bills G.F."/>
            <person name="Dong Y."/>
            <person name="Huang W."/>
            <person name="Nel W.J."/>
            <person name="Swalarsk-Parry B.S."/>
            <person name="Vaghefi N."/>
            <person name="Wilken P.M."/>
            <person name="An Z."/>
            <person name="de Beer Z.W."/>
            <person name="De Vos L."/>
            <person name="Chen L."/>
            <person name="Duong T.A."/>
            <person name="Gao Y."/>
            <person name="Hammerbacher A."/>
            <person name="Kikkert J.R."/>
            <person name="Li Y."/>
            <person name="Li H."/>
            <person name="Li K."/>
            <person name="Li Q."/>
            <person name="Liu X."/>
            <person name="Ma X."/>
            <person name="Naidoo K."/>
            <person name="Pethybridge S.J."/>
            <person name="Sun J."/>
            <person name="Steenkamp E.T."/>
            <person name="van der Nest M.A."/>
            <person name="van Wyk S."/>
            <person name="Wingfield M.J."/>
            <person name="Xiong C."/>
            <person name="Yue Q."/>
            <person name="Zhang X."/>
        </authorList>
    </citation>
    <scope>NUCLEOTIDE SEQUENCE [LARGE SCALE GENOMIC DNA]</scope>
    <source>
        <strain evidence="2 3">BP 5553</strain>
    </source>
</reference>
<feature type="compositionally biased region" description="Basic and acidic residues" evidence="1">
    <location>
        <begin position="245"/>
        <end position="260"/>
    </location>
</feature>
<feature type="region of interest" description="Disordered" evidence="1">
    <location>
        <begin position="1"/>
        <end position="176"/>
    </location>
</feature>
<feature type="compositionally biased region" description="Polar residues" evidence="1">
    <location>
        <begin position="58"/>
        <end position="70"/>
    </location>
</feature>
<dbReference type="AlphaFoldDB" id="A0A370TG58"/>
<feature type="compositionally biased region" description="Low complexity" evidence="1">
    <location>
        <begin position="208"/>
        <end position="232"/>
    </location>
</feature>
<feature type="compositionally biased region" description="Low complexity" evidence="1">
    <location>
        <begin position="438"/>
        <end position="452"/>
    </location>
</feature>
<proteinExistence type="predicted"/>
<dbReference type="Proteomes" id="UP000254866">
    <property type="component" value="Unassembled WGS sequence"/>
</dbReference>
<feature type="compositionally biased region" description="Basic and acidic residues" evidence="1">
    <location>
        <begin position="337"/>
        <end position="352"/>
    </location>
</feature>
<comment type="caution">
    <text evidence="2">The sequence shown here is derived from an EMBL/GenBank/DDBJ whole genome shotgun (WGS) entry which is preliminary data.</text>
</comment>
<feature type="region of interest" description="Disordered" evidence="1">
    <location>
        <begin position="194"/>
        <end position="548"/>
    </location>
</feature>
<dbReference type="EMBL" id="NPIC01000008">
    <property type="protein sequence ID" value="RDL33887.1"/>
    <property type="molecule type" value="Genomic_DNA"/>
</dbReference>
<accession>A0A370TG58</accession>
<feature type="compositionally biased region" description="Basic residues" evidence="1">
    <location>
        <begin position="270"/>
        <end position="283"/>
    </location>
</feature>
<feature type="compositionally biased region" description="Polar residues" evidence="1">
    <location>
        <begin position="1"/>
        <end position="10"/>
    </location>
</feature>
<dbReference type="STRING" id="2656787.A0A370TG58"/>
<keyword evidence="3" id="KW-1185">Reference proteome</keyword>
<name>A0A370TG58_9HELO</name>
<feature type="compositionally biased region" description="Polar residues" evidence="1">
    <location>
        <begin position="515"/>
        <end position="524"/>
    </location>
</feature>
<evidence type="ECO:0000313" key="2">
    <source>
        <dbReference type="EMBL" id="RDL33887.1"/>
    </source>
</evidence>
<feature type="compositionally biased region" description="Polar residues" evidence="1">
    <location>
        <begin position="313"/>
        <end position="326"/>
    </location>
</feature>
<evidence type="ECO:0000256" key="1">
    <source>
        <dbReference type="SAM" id="MobiDB-lite"/>
    </source>
</evidence>